<protein>
    <submittedName>
        <fullName evidence="5">Putative MutT family protein</fullName>
        <ecNumber evidence="5">3.-.-.-</ecNumber>
    </submittedName>
</protein>
<comment type="cofactor">
    <cofactor evidence="1">
        <name>Mg(2+)</name>
        <dbReference type="ChEBI" id="CHEBI:18420"/>
    </cofactor>
</comment>
<dbReference type="InterPro" id="IPR000086">
    <property type="entry name" value="NUDIX_hydrolase_dom"/>
</dbReference>
<name>A0A085A811_9ENTR</name>
<evidence type="ECO:0000256" key="2">
    <source>
        <dbReference type="ARBA" id="ARBA00022801"/>
    </source>
</evidence>
<evidence type="ECO:0000313" key="6">
    <source>
        <dbReference type="Proteomes" id="UP000028630"/>
    </source>
</evidence>
<dbReference type="AlphaFoldDB" id="A0A085A811"/>
<dbReference type="InterPro" id="IPR020084">
    <property type="entry name" value="NUDIX_hydrolase_CS"/>
</dbReference>
<sequence>MSTRFKPWFAVYLILRNENNVLLSRRMNTGYGDGQWSLPAGHVEENESALSAIIREAEEETGIHIQPDNLTLVYTFHRRDAGRTYIELWFETKKWDGIPEIREPDKCSGLEWFSISALPMDIMPYVRDVLMLYPQSHFGIWGLT</sequence>
<evidence type="ECO:0000256" key="1">
    <source>
        <dbReference type="ARBA" id="ARBA00001946"/>
    </source>
</evidence>
<dbReference type="Pfam" id="PF00293">
    <property type="entry name" value="NUDIX"/>
    <property type="match status" value="1"/>
</dbReference>
<dbReference type="InterPro" id="IPR015797">
    <property type="entry name" value="NUDIX_hydrolase-like_dom_sf"/>
</dbReference>
<proteinExistence type="inferred from homology"/>
<dbReference type="PANTHER" id="PTHR43736:SF1">
    <property type="entry name" value="DIHYDRONEOPTERIN TRIPHOSPHATE DIPHOSPHATASE"/>
    <property type="match status" value="1"/>
</dbReference>
<dbReference type="RefSeq" id="WP_038157702.1">
    <property type="nucleotide sequence ID" value="NZ_JMTB01000082.1"/>
</dbReference>
<comment type="similarity">
    <text evidence="3">Belongs to the Nudix hydrolase family.</text>
</comment>
<dbReference type="Proteomes" id="UP000028630">
    <property type="component" value="Unassembled WGS sequence"/>
</dbReference>
<dbReference type="PROSITE" id="PS51462">
    <property type="entry name" value="NUDIX"/>
    <property type="match status" value="1"/>
</dbReference>
<keyword evidence="2 3" id="KW-0378">Hydrolase</keyword>
<dbReference type="InterPro" id="IPR020476">
    <property type="entry name" value="Nudix_hydrolase"/>
</dbReference>
<dbReference type="eggNOG" id="COG1051">
    <property type="taxonomic scope" value="Bacteria"/>
</dbReference>
<accession>A0A085A811</accession>
<reference evidence="6" key="1">
    <citation type="submission" date="2014-05" db="EMBL/GenBank/DDBJ databases">
        <title>ATOL: Assembling a taxonomically balanced genome-scale reconstruction of the evolutionary history of the Enterobacteriaceae.</title>
        <authorList>
            <person name="Plunkett G. III"/>
            <person name="Neeno-Eckwall E.C."/>
            <person name="Glasner J.D."/>
            <person name="Perna N.T."/>
        </authorList>
    </citation>
    <scope>NUCLEOTIDE SEQUENCE [LARGE SCALE GENOMIC DNA]</scope>
    <source>
        <strain evidence="6">ATCC 49490</strain>
    </source>
</reference>
<feature type="domain" description="Nudix hydrolase" evidence="4">
    <location>
        <begin position="4"/>
        <end position="135"/>
    </location>
</feature>
<dbReference type="Gene3D" id="3.90.79.10">
    <property type="entry name" value="Nucleoside Triphosphate Pyrophosphohydrolase"/>
    <property type="match status" value="1"/>
</dbReference>
<keyword evidence="6" id="KW-1185">Reference proteome</keyword>
<dbReference type="PANTHER" id="PTHR43736">
    <property type="entry name" value="ADP-RIBOSE PYROPHOSPHATASE"/>
    <property type="match status" value="1"/>
</dbReference>
<dbReference type="PROSITE" id="PS00893">
    <property type="entry name" value="NUDIX_BOX"/>
    <property type="match status" value="1"/>
</dbReference>
<organism evidence="5 6">
    <name type="scientific">Trabulsiella guamensis ATCC 49490</name>
    <dbReference type="NCBI Taxonomy" id="1005994"/>
    <lineage>
        <taxon>Bacteria</taxon>
        <taxon>Pseudomonadati</taxon>
        <taxon>Pseudomonadota</taxon>
        <taxon>Gammaproteobacteria</taxon>
        <taxon>Enterobacterales</taxon>
        <taxon>Enterobacteriaceae</taxon>
        <taxon>Trabulsiella</taxon>
    </lineage>
</organism>
<evidence type="ECO:0000259" key="4">
    <source>
        <dbReference type="PROSITE" id="PS51462"/>
    </source>
</evidence>
<dbReference type="OrthoDB" id="9761969at2"/>
<gene>
    <name evidence="5" type="ORF">GTGU_02625</name>
</gene>
<evidence type="ECO:0000256" key="3">
    <source>
        <dbReference type="RuleBase" id="RU003476"/>
    </source>
</evidence>
<comment type="caution">
    <text evidence="5">The sequence shown here is derived from an EMBL/GenBank/DDBJ whole genome shotgun (WGS) entry which is preliminary data.</text>
</comment>
<dbReference type="PRINTS" id="PR00502">
    <property type="entry name" value="NUDIXFAMILY"/>
</dbReference>
<dbReference type="SUPFAM" id="SSF55811">
    <property type="entry name" value="Nudix"/>
    <property type="match status" value="1"/>
</dbReference>
<dbReference type="EMBL" id="JMTB01000082">
    <property type="protein sequence ID" value="KFC06356.1"/>
    <property type="molecule type" value="Genomic_DNA"/>
</dbReference>
<dbReference type="CDD" id="cd04683">
    <property type="entry name" value="NUDIX_Hydrolase"/>
    <property type="match status" value="1"/>
</dbReference>
<dbReference type="EC" id="3.-.-.-" evidence="5"/>
<evidence type="ECO:0000313" key="5">
    <source>
        <dbReference type="EMBL" id="KFC06356.1"/>
    </source>
</evidence>
<dbReference type="GO" id="GO:0016787">
    <property type="term" value="F:hydrolase activity"/>
    <property type="evidence" value="ECO:0007669"/>
    <property type="project" value="UniProtKB-KW"/>
</dbReference>